<feature type="region of interest" description="Disordered" evidence="1">
    <location>
        <begin position="1"/>
        <end position="40"/>
    </location>
</feature>
<evidence type="ECO:0000313" key="2">
    <source>
        <dbReference type="EMBL" id="CAJ0598350.1"/>
    </source>
</evidence>
<keyword evidence="3" id="KW-1185">Reference proteome</keyword>
<dbReference type="Proteomes" id="UP001176961">
    <property type="component" value="Unassembled WGS sequence"/>
</dbReference>
<protein>
    <submittedName>
        <fullName evidence="2">Uncharacterized protein</fullName>
    </submittedName>
</protein>
<gene>
    <name evidence="2" type="ORF">CYNAS_LOCUS10333</name>
</gene>
<name>A0AA36GUE0_CYLNA</name>
<reference evidence="2" key="1">
    <citation type="submission" date="2023-07" db="EMBL/GenBank/DDBJ databases">
        <authorList>
            <consortium name="CYATHOMIX"/>
        </authorList>
    </citation>
    <scope>NUCLEOTIDE SEQUENCE</scope>
    <source>
        <strain evidence="2">N/A</strain>
    </source>
</reference>
<dbReference type="AlphaFoldDB" id="A0AA36GUE0"/>
<accession>A0AA36GUE0</accession>
<proteinExistence type="predicted"/>
<organism evidence="2 3">
    <name type="scientific">Cylicocyclus nassatus</name>
    <name type="common">Nematode worm</name>
    <dbReference type="NCBI Taxonomy" id="53992"/>
    <lineage>
        <taxon>Eukaryota</taxon>
        <taxon>Metazoa</taxon>
        <taxon>Ecdysozoa</taxon>
        <taxon>Nematoda</taxon>
        <taxon>Chromadorea</taxon>
        <taxon>Rhabditida</taxon>
        <taxon>Rhabditina</taxon>
        <taxon>Rhabditomorpha</taxon>
        <taxon>Strongyloidea</taxon>
        <taxon>Strongylidae</taxon>
        <taxon>Cylicocyclus</taxon>
    </lineage>
</organism>
<dbReference type="EMBL" id="CATQJL010000223">
    <property type="protein sequence ID" value="CAJ0598350.1"/>
    <property type="molecule type" value="Genomic_DNA"/>
</dbReference>
<evidence type="ECO:0000313" key="3">
    <source>
        <dbReference type="Proteomes" id="UP001176961"/>
    </source>
</evidence>
<evidence type="ECO:0000256" key="1">
    <source>
        <dbReference type="SAM" id="MobiDB-lite"/>
    </source>
</evidence>
<sequence length="79" mass="9061">MEDRPRPPPPPSRQQGQYRRHAAERRSQPHTQSSLIDIVSGPHLPYKGSYGRLAGRKIALLARHAHAHQRRGNQQQQSR</sequence>
<comment type="caution">
    <text evidence="2">The sequence shown here is derived from an EMBL/GenBank/DDBJ whole genome shotgun (WGS) entry which is preliminary data.</text>
</comment>